<keyword evidence="3" id="KW-1185">Reference proteome</keyword>
<keyword evidence="1" id="KW-0472">Membrane</keyword>
<reference evidence="2 3" key="1">
    <citation type="submission" date="2020-09" db="EMBL/GenBank/DDBJ databases">
        <title>De no assembly of potato wild relative species, Solanum commersonii.</title>
        <authorList>
            <person name="Cho K."/>
        </authorList>
    </citation>
    <scope>NUCLEOTIDE SEQUENCE [LARGE SCALE GENOMIC DNA]</scope>
    <source>
        <strain evidence="2">LZ3.2</strain>
        <tissue evidence="2">Leaf</tissue>
    </source>
</reference>
<accession>A0A9J5WDR8</accession>
<proteinExistence type="predicted"/>
<dbReference type="AlphaFoldDB" id="A0A9J5WDR8"/>
<gene>
    <name evidence="2" type="ORF">H5410_063411</name>
</gene>
<organism evidence="2 3">
    <name type="scientific">Solanum commersonii</name>
    <name type="common">Commerson's wild potato</name>
    <name type="synonym">Commerson's nightshade</name>
    <dbReference type="NCBI Taxonomy" id="4109"/>
    <lineage>
        <taxon>Eukaryota</taxon>
        <taxon>Viridiplantae</taxon>
        <taxon>Streptophyta</taxon>
        <taxon>Embryophyta</taxon>
        <taxon>Tracheophyta</taxon>
        <taxon>Spermatophyta</taxon>
        <taxon>Magnoliopsida</taxon>
        <taxon>eudicotyledons</taxon>
        <taxon>Gunneridae</taxon>
        <taxon>Pentapetalae</taxon>
        <taxon>asterids</taxon>
        <taxon>lamiids</taxon>
        <taxon>Solanales</taxon>
        <taxon>Solanaceae</taxon>
        <taxon>Solanoideae</taxon>
        <taxon>Solaneae</taxon>
        <taxon>Solanum</taxon>
    </lineage>
</organism>
<sequence>MSGVLKGLALPRLEGVVSWDADEETVIPRCALCNCVVAILLVVLMYIWSYLSSMSDVCLRGVLKELALQRLEGVVSWEIGRLGGYNILIGVLKELAFQRLEGVVSWEVGRLGDYNILMCLSMSDVCALQRLEGVVSWEVGSSMNNVSEWCAKGVSFAKIRGGDKLGGRQGDYNSSMCPVVLTFFPLF</sequence>
<name>A0A9J5WDR8_SOLCO</name>
<dbReference type="Proteomes" id="UP000824120">
    <property type="component" value="Chromosome 12"/>
</dbReference>
<evidence type="ECO:0000313" key="2">
    <source>
        <dbReference type="EMBL" id="KAG5573645.1"/>
    </source>
</evidence>
<evidence type="ECO:0000256" key="1">
    <source>
        <dbReference type="SAM" id="Phobius"/>
    </source>
</evidence>
<evidence type="ECO:0000313" key="3">
    <source>
        <dbReference type="Proteomes" id="UP000824120"/>
    </source>
</evidence>
<feature type="transmembrane region" description="Helical" evidence="1">
    <location>
        <begin position="26"/>
        <end position="51"/>
    </location>
</feature>
<dbReference type="EMBL" id="JACXVP010000012">
    <property type="protein sequence ID" value="KAG5573645.1"/>
    <property type="molecule type" value="Genomic_DNA"/>
</dbReference>
<protein>
    <submittedName>
        <fullName evidence="2">Uncharacterized protein</fullName>
    </submittedName>
</protein>
<keyword evidence="1" id="KW-0812">Transmembrane</keyword>
<keyword evidence="1" id="KW-1133">Transmembrane helix</keyword>
<comment type="caution">
    <text evidence="2">The sequence shown here is derived from an EMBL/GenBank/DDBJ whole genome shotgun (WGS) entry which is preliminary data.</text>
</comment>